<evidence type="ECO:0000313" key="2">
    <source>
        <dbReference type="Proteomes" id="UP000326396"/>
    </source>
</evidence>
<evidence type="ECO:0000313" key="1">
    <source>
        <dbReference type="EMBL" id="KAD4888762.1"/>
    </source>
</evidence>
<name>A0A5N6NI79_9ASTR</name>
<accession>A0A5N6NI79</accession>
<keyword evidence="2" id="KW-1185">Reference proteome</keyword>
<dbReference type="EMBL" id="SZYD01000011">
    <property type="protein sequence ID" value="KAD4888762.1"/>
    <property type="molecule type" value="Genomic_DNA"/>
</dbReference>
<protein>
    <submittedName>
        <fullName evidence="1">Uncharacterized protein</fullName>
    </submittedName>
</protein>
<reference evidence="1 2" key="1">
    <citation type="submission" date="2019-05" db="EMBL/GenBank/DDBJ databases">
        <title>Mikania micrantha, genome provides insights into the molecular mechanism of rapid growth.</title>
        <authorList>
            <person name="Liu B."/>
        </authorList>
    </citation>
    <scope>NUCLEOTIDE SEQUENCE [LARGE SCALE GENOMIC DNA]</scope>
    <source>
        <strain evidence="1">NLD-2019</strain>
        <tissue evidence="1">Leaf</tissue>
    </source>
</reference>
<dbReference type="Proteomes" id="UP000326396">
    <property type="component" value="Linkage Group LG19"/>
</dbReference>
<dbReference type="AlphaFoldDB" id="A0A5N6NI79"/>
<proteinExistence type="predicted"/>
<organism evidence="1 2">
    <name type="scientific">Mikania micrantha</name>
    <name type="common">bitter vine</name>
    <dbReference type="NCBI Taxonomy" id="192012"/>
    <lineage>
        <taxon>Eukaryota</taxon>
        <taxon>Viridiplantae</taxon>
        <taxon>Streptophyta</taxon>
        <taxon>Embryophyta</taxon>
        <taxon>Tracheophyta</taxon>
        <taxon>Spermatophyta</taxon>
        <taxon>Magnoliopsida</taxon>
        <taxon>eudicotyledons</taxon>
        <taxon>Gunneridae</taxon>
        <taxon>Pentapetalae</taxon>
        <taxon>asterids</taxon>
        <taxon>campanulids</taxon>
        <taxon>Asterales</taxon>
        <taxon>Asteraceae</taxon>
        <taxon>Asteroideae</taxon>
        <taxon>Heliantheae alliance</taxon>
        <taxon>Eupatorieae</taxon>
        <taxon>Mikania</taxon>
    </lineage>
</organism>
<gene>
    <name evidence="1" type="ORF">E3N88_20835</name>
</gene>
<sequence>MTSFVNAANASLNGSVLVTTEMVRHTKAQAPTGNGPKMRPTMVVRKMANNRQACFETSAGLGIAKQTMSPMVMEIASGIGFAPGKLGNLMVCRREWVGMVSAGGFDIMTAVPVKYMGRDEEDDGLKVDGGTVVGY</sequence>
<dbReference type="OrthoDB" id="10407039at2759"/>
<comment type="caution">
    <text evidence="1">The sequence shown here is derived from an EMBL/GenBank/DDBJ whole genome shotgun (WGS) entry which is preliminary data.</text>
</comment>